<reference evidence="1" key="1">
    <citation type="submission" date="2019-08" db="EMBL/GenBank/DDBJ databases">
        <authorList>
            <person name="Kucharzyk K."/>
            <person name="Murdoch R.W."/>
            <person name="Higgins S."/>
            <person name="Loffler F."/>
        </authorList>
    </citation>
    <scope>NUCLEOTIDE SEQUENCE</scope>
</reference>
<accession>A0A644Z567</accession>
<gene>
    <name evidence="1" type="ORF">SDC9_82292</name>
</gene>
<protein>
    <submittedName>
        <fullName evidence="1">Uncharacterized protein</fullName>
    </submittedName>
</protein>
<organism evidence="1">
    <name type="scientific">bioreactor metagenome</name>
    <dbReference type="NCBI Taxonomy" id="1076179"/>
    <lineage>
        <taxon>unclassified sequences</taxon>
        <taxon>metagenomes</taxon>
        <taxon>ecological metagenomes</taxon>
    </lineage>
</organism>
<evidence type="ECO:0000313" key="1">
    <source>
        <dbReference type="EMBL" id="MPM35699.1"/>
    </source>
</evidence>
<name>A0A644Z567_9ZZZZ</name>
<comment type="caution">
    <text evidence="1">The sequence shown here is derived from an EMBL/GenBank/DDBJ whole genome shotgun (WGS) entry which is preliminary data.</text>
</comment>
<proteinExistence type="predicted"/>
<dbReference type="EMBL" id="VSSQ01007367">
    <property type="protein sequence ID" value="MPM35699.1"/>
    <property type="molecule type" value="Genomic_DNA"/>
</dbReference>
<sequence length="88" mass="10087">MQISRLLPQDLRLEPLLSEINRGLEDSVYSQVSTMQNLRVLIESHQGLIIADQSTVYAFLIYHLKEPVCQIDFAYATFKKPAVTLLNH</sequence>
<dbReference type="AlphaFoldDB" id="A0A644Z567"/>